<gene>
    <name evidence="4" type="ORF">MSYG_3658</name>
</gene>
<keyword evidence="1" id="KW-0343">GTPase activation</keyword>
<dbReference type="Gene3D" id="1.10.8.1310">
    <property type="match status" value="1"/>
</dbReference>
<evidence type="ECO:0000259" key="3">
    <source>
        <dbReference type="PROSITE" id="PS50086"/>
    </source>
</evidence>
<dbReference type="PROSITE" id="PS50086">
    <property type="entry name" value="TBC_RABGAP"/>
    <property type="match status" value="1"/>
</dbReference>
<evidence type="ECO:0000256" key="2">
    <source>
        <dbReference type="SAM" id="Phobius"/>
    </source>
</evidence>
<dbReference type="PANTHER" id="PTHR20913">
    <property type="entry name" value="TBC1 DOMAIN FAMILY MEMBER 20/GTPASE"/>
    <property type="match status" value="1"/>
</dbReference>
<dbReference type="InterPro" id="IPR045913">
    <property type="entry name" value="TBC20/Gyp8-like"/>
</dbReference>
<evidence type="ECO:0000256" key="1">
    <source>
        <dbReference type="ARBA" id="ARBA00022468"/>
    </source>
</evidence>
<dbReference type="Pfam" id="PF00566">
    <property type="entry name" value="RabGAP-TBC"/>
    <property type="match status" value="1"/>
</dbReference>
<evidence type="ECO:0000313" key="4">
    <source>
        <dbReference type="EMBL" id="SHO79308.1"/>
    </source>
</evidence>
<dbReference type="GO" id="GO:0005789">
    <property type="term" value="C:endoplasmic reticulum membrane"/>
    <property type="evidence" value="ECO:0007669"/>
    <property type="project" value="TreeGrafter"/>
</dbReference>
<reference evidence="5" key="1">
    <citation type="journal article" date="2017" name="Nucleic Acids Res.">
        <title>Proteogenomics produces comprehensive and highly accurate protein-coding gene annotation in a complete genome assembly of Malassezia sympodialis.</title>
        <authorList>
            <person name="Zhu Y."/>
            <person name="Engstroem P.G."/>
            <person name="Tellgren-Roth C."/>
            <person name="Baudo C.D."/>
            <person name="Kennell J.C."/>
            <person name="Sun S."/>
            <person name="Billmyre R.B."/>
            <person name="Schroeder M.S."/>
            <person name="Andersson A."/>
            <person name="Holm T."/>
            <person name="Sigurgeirsson B."/>
            <person name="Wu G."/>
            <person name="Sankaranarayanan S.R."/>
            <person name="Siddharthan R."/>
            <person name="Sanyal K."/>
            <person name="Lundeberg J."/>
            <person name="Nystedt B."/>
            <person name="Boekhout T."/>
            <person name="Dawson T.L. Jr."/>
            <person name="Heitman J."/>
            <person name="Scheynius A."/>
            <person name="Lehtioe J."/>
        </authorList>
    </citation>
    <scope>NUCLEOTIDE SEQUENCE [LARGE SCALE GENOMIC DNA]</scope>
    <source>
        <strain evidence="5">ATCC 42132</strain>
    </source>
</reference>
<evidence type="ECO:0000313" key="5">
    <source>
        <dbReference type="Proteomes" id="UP000186303"/>
    </source>
</evidence>
<feature type="domain" description="Rab-GAP TBC" evidence="3">
    <location>
        <begin position="1"/>
        <end position="211"/>
    </location>
</feature>
<sequence length="397" mass="43967">MDGATLGRWEQCALQPGGWDAAGLDRRACWSDIWTSRPLAPAADLDTASPHPDEGQVDLDVQRSFGHMHGTDERDRRRDQLRRAIRMTLRRYPALRYFQGFHDVVAHVLLTMCPDATDEAAWAPMQRVVDQVSLHFLRDCMTRDLMPAMGQLKIVRNILRAADAPYAYALENAFYPNHLIVALPWLLTLFTHEISAPAQALRVLDYVWCAGPASTLYLCAAFLLTQKERVAQVAAETRVAIEALDIAELHPVLASAPTEGAADDSALTRVLQDAAHLARTFPLRCPAVHAHLVLGDQSVLFTWDKQDTAPLSVLALPPTQLALDPLPTPRDEPSFAWRAAPTRGPRTRDILRHMVQAPRLRRLSVYPPVLLLSSLSLCLGGGALSVMLALFLAQPRS</sequence>
<dbReference type="InterPro" id="IPR035969">
    <property type="entry name" value="Rab-GAP_TBC_sf"/>
</dbReference>
<dbReference type="AlphaFoldDB" id="A0A1M8AA41"/>
<protein>
    <submittedName>
        <fullName evidence="4">Similar to S.cerevisiae protein GYP8 (GTPase-activating protein for yeast Rab family members)</fullName>
    </submittedName>
</protein>
<dbReference type="OrthoDB" id="10249988at2759"/>
<dbReference type="STRING" id="1230383.A0A1M8AA41"/>
<keyword evidence="2" id="KW-0472">Membrane</keyword>
<dbReference type="PANTHER" id="PTHR20913:SF7">
    <property type="entry name" value="RE60063P"/>
    <property type="match status" value="1"/>
</dbReference>
<dbReference type="Proteomes" id="UP000186303">
    <property type="component" value="Chromosome 6"/>
</dbReference>
<feature type="transmembrane region" description="Helical" evidence="2">
    <location>
        <begin position="369"/>
        <end position="393"/>
    </location>
</feature>
<proteinExistence type="predicted"/>
<accession>A0A1M8AA41</accession>
<dbReference type="EMBL" id="LT671826">
    <property type="protein sequence ID" value="SHO79308.1"/>
    <property type="molecule type" value="Genomic_DNA"/>
</dbReference>
<name>A0A1M8AA41_MALS4</name>
<keyword evidence="2" id="KW-1133">Transmembrane helix</keyword>
<dbReference type="InterPro" id="IPR000195">
    <property type="entry name" value="Rab-GAP-TBC_dom"/>
</dbReference>
<dbReference type="GO" id="GO:0006888">
    <property type="term" value="P:endoplasmic reticulum to Golgi vesicle-mediated transport"/>
    <property type="evidence" value="ECO:0007669"/>
    <property type="project" value="TreeGrafter"/>
</dbReference>
<organism evidence="4 5">
    <name type="scientific">Malassezia sympodialis (strain ATCC 42132)</name>
    <name type="common">Atopic eczema-associated yeast</name>
    <dbReference type="NCBI Taxonomy" id="1230383"/>
    <lineage>
        <taxon>Eukaryota</taxon>
        <taxon>Fungi</taxon>
        <taxon>Dikarya</taxon>
        <taxon>Basidiomycota</taxon>
        <taxon>Ustilaginomycotina</taxon>
        <taxon>Malasseziomycetes</taxon>
        <taxon>Malasseziales</taxon>
        <taxon>Malasseziaceae</taxon>
        <taxon>Malassezia</taxon>
    </lineage>
</organism>
<dbReference type="VEuPathDB" id="FungiDB:MSYG_3658"/>
<keyword evidence="5" id="KW-1185">Reference proteome</keyword>
<dbReference type="SUPFAM" id="SSF47923">
    <property type="entry name" value="Ypt/Rab-GAP domain of gyp1p"/>
    <property type="match status" value="2"/>
</dbReference>
<dbReference type="Gene3D" id="1.10.472.80">
    <property type="entry name" value="Ypt/Rab-GAP domain of gyp1p, domain 3"/>
    <property type="match status" value="1"/>
</dbReference>
<keyword evidence="2" id="KW-0812">Transmembrane</keyword>
<dbReference type="SMART" id="SM00164">
    <property type="entry name" value="TBC"/>
    <property type="match status" value="1"/>
</dbReference>
<dbReference type="OMA" id="ICRIWDF"/>
<dbReference type="GO" id="GO:0005096">
    <property type="term" value="F:GTPase activator activity"/>
    <property type="evidence" value="ECO:0007669"/>
    <property type="project" value="UniProtKB-KW"/>
</dbReference>